<name>F4R8Z7_MELLP</name>
<sequence>MLADLGNAWEDEEHDLVLPEPGEAGQERFRKAVSDVVMMERGREKREQVRDHAVAYNWASGGLPIVQ</sequence>
<accession>F4R8Z7</accession>
<keyword evidence="2" id="KW-1185">Reference proteome</keyword>
<dbReference type="AlphaFoldDB" id="F4R8Z7"/>
<gene>
    <name evidence="1" type="ORF">MELLADRAFT_70874</name>
</gene>
<proteinExistence type="predicted"/>
<dbReference type="VEuPathDB" id="FungiDB:MELLADRAFT_70874"/>
<organism evidence="2">
    <name type="scientific">Melampsora larici-populina (strain 98AG31 / pathotype 3-4-7)</name>
    <name type="common">Poplar leaf rust fungus</name>
    <dbReference type="NCBI Taxonomy" id="747676"/>
    <lineage>
        <taxon>Eukaryota</taxon>
        <taxon>Fungi</taxon>
        <taxon>Dikarya</taxon>
        <taxon>Basidiomycota</taxon>
        <taxon>Pucciniomycotina</taxon>
        <taxon>Pucciniomycetes</taxon>
        <taxon>Pucciniales</taxon>
        <taxon>Melampsoraceae</taxon>
        <taxon>Melampsora</taxon>
    </lineage>
</organism>
<dbReference type="HOGENOM" id="CLU_2812932_0_0_1"/>
<protein>
    <submittedName>
        <fullName evidence="1">Uncharacterized protein</fullName>
    </submittedName>
</protein>
<reference evidence="2" key="1">
    <citation type="journal article" date="2011" name="Proc. Natl. Acad. Sci. U.S.A.">
        <title>Obligate biotrophy features unraveled by the genomic analysis of rust fungi.</title>
        <authorList>
            <person name="Duplessis S."/>
            <person name="Cuomo C.A."/>
            <person name="Lin Y.-C."/>
            <person name="Aerts A."/>
            <person name="Tisserant E."/>
            <person name="Veneault-Fourrey C."/>
            <person name="Joly D.L."/>
            <person name="Hacquard S."/>
            <person name="Amselem J."/>
            <person name="Cantarel B.L."/>
            <person name="Chiu R."/>
            <person name="Coutinho P.M."/>
            <person name="Feau N."/>
            <person name="Field M."/>
            <person name="Frey P."/>
            <person name="Gelhaye E."/>
            <person name="Goldberg J."/>
            <person name="Grabherr M.G."/>
            <person name="Kodira C.D."/>
            <person name="Kohler A."/>
            <person name="Kuees U."/>
            <person name="Lindquist E.A."/>
            <person name="Lucas S.M."/>
            <person name="Mago R."/>
            <person name="Mauceli E."/>
            <person name="Morin E."/>
            <person name="Murat C."/>
            <person name="Pangilinan J.L."/>
            <person name="Park R."/>
            <person name="Pearson M."/>
            <person name="Quesneville H."/>
            <person name="Rouhier N."/>
            <person name="Sakthikumar S."/>
            <person name="Salamov A.A."/>
            <person name="Schmutz J."/>
            <person name="Selles B."/>
            <person name="Shapiro H."/>
            <person name="Tanguay P."/>
            <person name="Tuskan G.A."/>
            <person name="Henrissat B."/>
            <person name="Van de Peer Y."/>
            <person name="Rouze P."/>
            <person name="Ellis J.G."/>
            <person name="Dodds P.N."/>
            <person name="Schein J.E."/>
            <person name="Zhong S."/>
            <person name="Hamelin R.C."/>
            <person name="Grigoriev I.V."/>
            <person name="Szabo L.J."/>
            <person name="Martin F."/>
        </authorList>
    </citation>
    <scope>NUCLEOTIDE SEQUENCE [LARGE SCALE GENOMIC DNA]</scope>
    <source>
        <strain evidence="2">98AG31 / pathotype 3-4-7</strain>
    </source>
</reference>
<evidence type="ECO:0000313" key="1">
    <source>
        <dbReference type="EMBL" id="EGG10897.1"/>
    </source>
</evidence>
<dbReference type="InParanoid" id="F4R8Z7"/>
<dbReference type="GeneID" id="18931661"/>
<dbReference type="RefSeq" id="XP_007405499.1">
    <property type="nucleotide sequence ID" value="XM_007405437.1"/>
</dbReference>
<evidence type="ECO:0000313" key="2">
    <source>
        <dbReference type="Proteomes" id="UP000001072"/>
    </source>
</evidence>
<dbReference type="EMBL" id="GL883093">
    <property type="protein sequence ID" value="EGG10897.1"/>
    <property type="molecule type" value="Genomic_DNA"/>
</dbReference>
<dbReference type="Proteomes" id="UP000001072">
    <property type="component" value="Unassembled WGS sequence"/>
</dbReference>
<dbReference type="KEGG" id="mlr:MELLADRAFT_70874"/>